<feature type="compositionally biased region" description="Low complexity" evidence="1">
    <location>
        <begin position="184"/>
        <end position="199"/>
    </location>
</feature>
<name>A0AA40LN36_CNENI</name>
<reference evidence="2" key="1">
    <citation type="submission" date="2023-06" db="EMBL/GenBank/DDBJ databases">
        <title>Reference genome for the Northern bat (Eptesicus nilssonii), a most northern bat species.</title>
        <authorList>
            <person name="Laine V.N."/>
            <person name="Pulliainen A.T."/>
            <person name="Lilley T.M."/>
        </authorList>
    </citation>
    <scope>NUCLEOTIDE SEQUENCE</scope>
    <source>
        <strain evidence="2">BLF_Eptnil</strain>
        <tissue evidence="2">Kidney</tissue>
    </source>
</reference>
<dbReference type="AlphaFoldDB" id="A0AA40LN36"/>
<feature type="region of interest" description="Disordered" evidence="1">
    <location>
        <begin position="174"/>
        <end position="202"/>
    </location>
</feature>
<protein>
    <submittedName>
        <fullName evidence="2">Uncharacterized protein</fullName>
    </submittedName>
</protein>
<accession>A0AA40LN36</accession>
<evidence type="ECO:0000313" key="3">
    <source>
        <dbReference type="Proteomes" id="UP001177744"/>
    </source>
</evidence>
<comment type="caution">
    <text evidence="2">The sequence shown here is derived from an EMBL/GenBank/DDBJ whole genome shotgun (WGS) entry which is preliminary data.</text>
</comment>
<proteinExistence type="predicted"/>
<evidence type="ECO:0000256" key="1">
    <source>
        <dbReference type="SAM" id="MobiDB-lite"/>
    </source>
</evidence>
<feature type="compositionally biased region" description="Basic and acidic residues" evidence="1">
    <location>
        <begin position="234"/>
        <end position="250"/>
    </location>
</feature>
<feature type="region of interest" description="Disordered" evidence="1">
    <location>
        <begin position="218"/>
        <end position="250"/>
    </location>
</feature>
<dbReference type="Proteomes" id="UP001177744">
    <property type="component" value="Unassembled WGS sequence"/>
</dbReference>
<evidence type="ECO:0000313" key="2">
    <source>
        <dbReference type="EMBL" id="KAK1339901.1"/>
    </source>
</evidence>
<gene>
    <name evidence="2" type="ORF">QTO34_018461</name>
</gene>
<sequence length="250" mass="27127">MAVIFTVQAIKAKIQSTGMWIDEKSADTPPLTPEHSPEDNVLVYSPTPPLVLETSCPSKALLTLFSCHMKQIASCAWKPFAGSMGVPLLRCSSNYHNIRSDTLIIRAHLLGWWTQWIQSGELVKGSVASSFKRWFSVLRHLFMDRFGEAGPGQGRTHFGIRASDALQAPQGKVAEARIKRSKSHSSASGGSTSSCSSLSDPAEKSCFPTYCSSITITYPSRPGGTSTSSPSDCGPERTLRVHRDPDGWPG</sequence>
<organism evidence="2 3">
    <name type="scientific">Cnephaeus nilssonii</name>
    <name type="common">Northern bat</name>
    <name type="synonym">Eptesicus nilssonii</name>
    <dbReference type="NCBI Taxonomy" id="3371016"/>
    <lineage>
        <taxon>Eukaryota</taxon>
        <taxon>Metazoa</taxon>
        <taxon>Chordata</taxon>
        <taxon>Craniata</taxon>
        <taxon>Vertebrata</taxon>
        <taxon>Euteleostomi</taxon>
        <taxon>Mammalia</taxon>
        <taxon>Eutheria</taxon>
        <taxon>Laurasiatheria</taxon>
        <taxon>Chiroptera</taxon>
        <taxon>Yangochiroptera</taxon>
        <taxon>Vespertilionidae</taxon>
        <taxon>Cnephaeus</taxon>
    </lineage>
</organism>
<keyword evidence="3" id="KW-1185">Reference proteome</keyword>
<feature type="compositionally biased region" description="Low complexity" evidence="1">
    <location>
        <begin position="218"/>
        <end position="233"/>
    </location>
</feature>
<dbReference type="EMBL" id="JAULJE010000008">
    <property type="protein sequence ID" value="KAK1339901.1"/>
    <property type="molecule type" value="Genomic_DNA"/>
</dbReference>